<dbReference type="PROSITE" id="PS50943">
    <property type="entry name" value="HTH_CROC1"/>
    <property type="match status" value="1"/>
</dbReference>
<dbReference type="Gene3D" id="1.10.260.40">
    <property type="entry name" value="lambda repressor-like DNA-binding domains"/>
    <property type="match status" value="1"/>
</dbReference>
<evidence type="ECO:0000313" key="3">
    <source>
        <dbReference type="EMBL" id="PZQ44370.1"/>
    </source>
</evidence>
<evidence type="ECO:0000256" key="1">
    <source>
        <dbReference type="ARBA" id="ARBA00023125"/>
    </source>
</evidence>
<dbReference type="PANTHER" id="PTHR46797">
    <property type="entry name" value="HTH-TYPE TRANSCRIPTIONAL REGULATOR"/>
    <property type="match status" value="1"/>
</dbReference>
<comment type="caution">
    <text evidence="3">The sequence shown here is derived from an EMBL/GenBank/DDBJ whole genome shotgun (WGS) entry which is preliminary data.</text>
</comment>
<dbReference type="SMART" id="SM00530">
    <property type="entry name" value="HTH_XRE"/>
    <property type="match status" value="1"/>
</dbReference>
<dbReference type="AlphaFoldDB" id="A0A2W5PZ74"/>
<sequence length="81" mass="9279">MTCDVRRHGTTFCQMTLKRIGRRIAASRKKRGMTQEDLAGEAEIDRSFLSEIENGHTNLSVETLRRIAYALRIKPSELLDD</sequence>
<dbReference type="SUPFAM" id="SSF47413">
    <property type="entry name" value="lambda repressor-like DNA-binding domains"/>
    <property type="match status" value="1"/>
</dbReference>
<dbReference type="CDD" id="cd00093">
    <property type="entry name" value="HTH_XRE"/>
    <property type="match status" value="1"/>
</dbReference>
<dbReference type="InterPro" id="IPR010982">
    <property type="entry name" value="Lambda_DNA-bd_dom_sf"/>
</dbReference>
<dbReference type="PANTHER" id="PTHR46797:SF1">
    <property type="entry name" value="METHYLPHOSPHONATE SYNTHASE"/>
    <property type="match status" value="1"/>
</dbReference>
<dbReference type="GO" id="GO:0003677">
    <property type="term" value="F:DNA binding"/>
    <property type="evidence" value="ECO:0007669"/>
    <property type="project" value="UniProtKB-KW"/>
</dbReference>
<reference evidence="3 4" key="1">
    <citation type="submission" date="2017-08" db="EMBL/GenBank/DDBJ databases">
        <title>Infants hospitalized years apart are colonized by the same room-sourced microbial strains.</title>
        <authorList>
            <person name="Brooks B."/>
            <person name="Olm M.R."/>
            <person name="Firek B.A."/>
            <person name="Baker R."/>
            <person name="Thomas B.C."/>
            <person name="Morowitz M.J."/>
            <person name="Banfield J.F."/>
        </authorList>
    </citation>
    <scope>NUCLEOTIDE SEQUENCE [LARGE SCALE GENOMIC DNA]</scope>
    <source>
        <strain evidence="3">S2_005_002_R2_29</strain>
    </source>
</reference>
<dbReference type="GO" id="GO:0005829">
    <property type="term" value="C:cytosol"/>
    <property type="evidence" value="ECO:0007669"/>
    <property type="project" value="TreeGrafter"/>
</dbReference>
<evidence type="ECO:0000259" key="2">
    <source>
        <dbReference type="PROSITE" id="PS50943"/>
    </source>
</evidence>
<dbReference type="Pfam" id="PF01381">
    <property type="entry name" value="HTH_3"/>
    <property type="match status" value="1"/>
</dbReference>
<dbReference type="EMBL" id="QFQB01000096">
    <property type="protein sequence ID" value="PZQ44370.1"/>
    <property type="molecule type" value="Genomic_DNA"/>
</dbReference>
<gene>
    <name evidence="3" type="ORF">DI551_10275</name>
</gene>
<proteinExistence type="predicted"/>
<evidence type="ECO:0000313" key="4">
    <source>
        <dbReference type="Proteomes" id="UP000249417"/>
    </source>
</evidence>
<dbReference type="InterPro" id="IPR050807">
    <property type="entry name" value="TransReg_Diox_bact_type"/>
</dbReference>
<feature type="domain" description="HTH cro/C1-type" evidence="2">
    <location>
        <begin position="24"/>
        <end position="78"/>
    </location>
</feature>
<dbReference type="GO" id="GO:0003700">
    <property type="term" value="F:DNA-binding transcription factor activity"/>
    <property type="evidence" value="ECO:0007669"/>
    <property type="project" value="TreeGrafter"/>
</dbReference>
<dbReference type="InterPro" id="IPR001387">
    <property type="entry name" value="Cro/C1-type_HTH"/>
</dbReference>
<keyword evidence="1" id="KW-0238">DNA-binding</keyword>
<organism evidence="3 4">
    <name type="scientific">Micavibrio aeruginosavorus</name>
    <dbReference type="NCBI Taxonomy" id="349221"/>
    <lineage>
        <taxon>Bacteria</taxon>
        <taxon>Pseudomonadati</taxon>
        <taxon>Bdellovibrionota</taxon>
        <taxon>Bdellovibrionia</taxon>
        <taxon>Bdellovibrionales</taxon>
        <taxon>Pseudobdellovibrionaceae</taxon>
        <taxon>Micavibrio</taxon>
    </lineage>
</organism>
<accession>A0A2W5PZ74</accession>
<name>A0A2W5PZ74_9BACT</name>
<dbReference type="Proteomes" id="UP000249417">
    <property type="component" value="Unassembled WGS sequence"/>
</dbReference>
<protein>
    <submittedName>
        <fullName evidence="3">Transcriptional regulator</fullName>
    </submittedName>
</protein>